<evidence type="ECO:0000313" key="5">
    <source>
        <dbReference type="Proteomes" id="UP000518288"/>
    </source>
</evidence>
<evidence type="ECO:0000256" key="1">
    <source>
        <dbReference type="ARBA" id="ARBA00022603"/>
    </source>
</evidence>
<dbReference type="EMBL" id="JACCFH010000001">
    <property type="protein sequence ID" value="NYG33372.1"/>
    <property type="molecule type" value="Genomic_DNA"/>
</dbReference>
<dbReference type="GO" id="GO:0016279">
    <property type="term" value="F:protein-lysine N-methyltransferase activity"/>
    <property type="evidence" value="ECO:0007669"/>
    <property type="project" value="InterPro"/>
</dbReference>
<name>A0A7Y9U735_9BURK</name>
<keyword evidence="5" id="KW-1185">Reference proteome</keyword>
<dbReference type="Gene3D" id="3.40.50.150">
    <property type="entry name" value="Vaccinia Virus protein VP39"/>
    <property type="match status" value="1"/>
</dbReference>
<dbReference type="CDD" id="cd02440">
    <property type="entry name" value="AdoMet_MTases"/>
    <property type="match status" value="1"/>
</dbReference>
<dbReference type="GO" id="GO:0032259">
    <property type="term" value="P:methylation"/>
    <property type="evidence" value="ECO:0007669"/>
    <property type="project" value="UniProtKB-KW"/>
</dbReference>
<dbReference type="AlphaFoldDB" id="A0A7Y9U735"/>
<gene>
    <name evidence="4" type="ORF">BDD16_002358</name>
</gene>
<sequence length="219" mass="24380">MGLALLATSRWRRLMIAAGFPLSFALSGLASGWSAVWWLLPLVLLAVAYPVRAWSDAPLFPTGTTALDGLDELIDLPAGARVLDAGCGLGHGLQALRRVWPTAGLEGTEWSRPWRLIAALRCPWARIRQGDMWAQSWAHHDLVYLFQRPESMPRAVEKAQREMRPGSWLVSLEFEAKGLRPHARLQQPGQRPVWIYAIRETRPGTGHGPRDHDSSVDPS</sequence>
<evidence type="ECO:0008006" key="6">
    <source>
        <dbReference type="Google" id="ProtNLM"/>
    </source>
</evidence>
<dbReference type="InterPro" id="IPR029063">
    <property type="entry name" value="SAM-dependent_MTases_sf"/>
</dbReference>
<proteinExistence type="predicted"/>
<dbReference type="SUPFAM" id="SSF53335">
    <property type="entry name" value="S-adenosyl-L-methionine-dependent methyltransferases"/>
    <property type="match status" value="1"/>
</dbReference>
<comment type="caution">
    <text evidence="4">The sequence shown here is derived from an EMBL/GenBank/DDBJ whole genome shotgun (WGS) entry which is preliminary data.</text>
</comment>
<dbReference type="RefSeq" id="WP_179634142.1">
    <property type="nucleotide sequence ID" value="NZ_JACCFH010000001.1"/>
</dbReference>
<evidence type="ECO:0000256" key="3">
    <source>
        <dbReference type="ARBA" id="ARBA00022691"/>
    </source>
</evidence>
<keyword evidence="1" id="KW-0489">Methyltransferase</keyword>
<protein>
    <recommendedName>
        <fullName evidence="6">Methyltransferase type 12</fullName>
    </recommendedName>
</protein>
<accession>A0A7Y9U735</accession>
<evidence type="ECO:0000256" key="2">
    <source>
        <dbReference type="ARBA" id="ARBA00022679"/>
    </source>
</evidence>
<dbReference type="PANTHER" id="PTHR13610">
    <property type="entry name" value="METHYLTRANSFERASE DOMAIN-CONTAINING PROTEIN"/>
    <property type="match status" value="1"/>
</dbReference>
<dbReference type="PANTHER" id="PTHR13610:SF9">
    <property type="entry name" value="FI06469P"/>
    <property type="match status" value="1"/>
</dbReference>
<organism evidence="4 5">
    <name type="scientific">Sphaerotilus montanus</name>
    <dbReference type="NCBI Taxonomy" id="522889"/>
    <lineage>
        <taxon>Bacteria</taxon>
        <taxon>Pseudomonadati</taxon>
        <taxon>Pseudomonadota</taxon>
        <taxon>Betaproteobacteria</taxon>
        <taxon>Burkholderiales</taxon>
        <taxon>Sphaerotilaceae</taxon>
        <taxon>Sphaerotilus</taxon>
    </lineage>
</organism>
<keyword evidence="2" id="KW-0808">Transferase</keyword>
<dbReference type="Proteomes" id="UP000518288">
    <property type="component" value="Unassembled WGS sequence"/>
</dbReference>
<reference evidence="4 5" key="1">
    <citation type="submission" date="2020-07" db="EMBL/GenBank/DDBJ databases">
        <title>Genomic Encyclopedia of Archaeal and Bacterial Type Strains, Phase II (KMG-II): from individual species to whole genera.</title>
        <authorList>
            <person name="Goeker M."/>
        </authorList>
    </citation>
    <scope>NUCLEOTIDE SEQUENCE [LARGE SCALE GENOMIC DNA]</scope>
    <source>
        <strain evidence="4 5">DSM 21226</strain>
    </source>
</reference>
<keyword evidence="3" id="KW-0949">S-adenosyl-L-methionine</keyword>
<dbReference type="InterPro" id="IPR026170">
    <property type="entry name" value="FAM173A/B"/>
</dbReference>
<evidence type="ECO:0000313" key="4">
    <source>
        <dbReference type="EMBL" id="NYG33372.1"/>
    </source>
</evidence>